<accession>A0A915JM20</accession>
<organism evidence="1 2">
    <name type="scientific">Romanomermis culicivorax</name>
    <name type="common">Nematode worm</name>
    <dbReference type="NCBI Taxonomy" id="13658"/>
    <lineage>
        <taxon>Eukaryota</taxon>
        <taxon>Metazoa</taxon>
        <taxon>Ecdysozoa</taxon>
        <taxon>Nematoda</taxon>
        <taxon>Enoplea</taxon>
        <taxon>Dorylaimia</taxon>
        <taxon>Mermithida</taxon>
        <taxon>Mermithoidea</taxon>
        <taxon>Mermithidae</taxon>
        <taxon>Romanomermis</taxon>
    </lineage>
</organism>
<dbReference type="Proteomes" id="UP000887565">
    <property type="component" value="Unplaced"/>
</dbReference>
<protein>
    <submittedName>
        <fullName evidence="2">Uncharacterized protein</fullName>
    </submittedName>
</protein>
<name>A0A915JM20_ROMCU</name>
<proteinExistence type="predicted"/>
<reference evidence="2" key="1">
    <citation type="submission" date="2022-11" db="UniProtKB">
        <authorList>
            <consortium name="WormBaseParasite"/>
        </authorList>
    </citation>
    <scope>IDENTIFICATION</scope>
</reference>
<dbReference type="WBParaSite" id="nRc.2.0.1.t27230-RA">
    <property type="protein sequence ID" value="nRc.2.0.1.t27230-RA"/>
    <property type="gene ID" value="nRc.2.0.1.g27230"/>
</dbReference>
<dbReference type="AlphaFoldDB" id="A0A915JM20"/>
<evidence type="ECO:0000313" key="1">
    <source>
        <dbReference type="Proteomes" id="UP000887565"/>
    </source>
</evidence>
<evidence type="ECO:0000313" key="2">
    <source>
        <dbReference type="WBParaSite" id="nRc.2.0.1.t27230-RA"/>
    </source>
</evidence>
<sequence>MIPISLNEQGDTGGVESMIVHALKVTRKNTRAIYMPEIRWTERTNFAGQLLGTGNEKNLKI</sequence>
<keyword evidence="1" id="KW-1185">Reference proteome</keyword>